<evidence type="ECO:0000256" key="1">
    <source>
        <dbReference type="ARBA" id="ARBA00022723"/>
    </source>
</evidence>
<organism evidence="6 7">
    <name type="scientific">Meloidogyne hapla</name>
    <name type="common">Root-knot nematode worm</name>
    <dbReference type="NCBI Taxonomy" id="6305"/>
    <lineage>
        <taxon>Eukaryota</taxon>
        <taxon>Metazoa</taxon>
        <taxon>Ecdysozoa</taxon>
        <taxon>Nematoda</taxon>
        <taxon>Chromadorea</taxon>
        <taxon>Rhabditida</taxon>
        <taxon>Tylenchina</taxon>
        <taxon>Tylenchomorpha</taxon>
        <taxon>Tylenchoidea</taxon>
        <taxon>Meloidogynidae</taxon>
        <taxon>Meloidogyninae</taxon>
        <taxon>Meloidogyne</taxon>
    </lineage>
</organism>
<dbReference type="Pfam" id="PF04500">
    <property type="entry name" value="FLYWCH"/>
    <property type="match status" value="1"/>
</dbReference>
<evidence type="ECO:0000259" key="5">
    <source>
        <dbReference type="Pfam" id="PF04500"/>
    </source>
</evidence>
<feature type="domain" description="FLYWCH-type" evidence="5">
    <location>
        <begin position="106"/>
        <end position="164"/>
    </location>
</feature>
<name>A0A1I8BZI8_MELHA</name>
<evidence type="ECO:0000313" key="6">
    <source>
        <dbReference type="Proteomes" id="UP000095281"/>
    </source>
</evidence>
<dbReference type="Gene3D" id="2.20.25.240">
    <property type="match status" value="2"/>
</dbReference>
<evidence type="ECO:0000256" key="4">
    <source>
        <dbReference type="SAM" id="MobiDB-lite"/>
    </source>
</evidence>
<sequence length="324" mass="37619">MELELLKNFTITRLHVKLNLSEEEFQQNIESLWQKLKRRHKTEFGTAETTFESYMDEFVWKQQFGGDDSIIGSSNRPSTGQANSSSKRTNRTHEVDPNKPDEPEIITKTKEIKTLIYKGYSHSCNKDYENETKYWLCSKRRSKNCNASITSKEENGEIKIIGETKHDNHDPGNEINDIPKIETKTVTTKTLKYKDFIYYKNIRVNKDGTRSWRCSMNNKRNHKCNNYVKTKGEYENGKIQIVEDKGHEHNSTMVEGIQGTSGTSHNQAGEGSRHQHSHKQKQTTGIDYVPQLHGYPQQGQRFDLNIPYSDQWGSSYDPNAEDEW</sequence>
<dbReference type="Proteomes" id="UP000095281">
    <property type="component" value="Unplaced"/>
</dbReference>
<dbReference type="WBParaSite" id="MhA1_Contig88.frz3.gene28">
    <property type="protein sequence ID" value="MhA1_Contig88.frz3.gene28"/>
    <property type="gene ID" value="MhA1_Contig88.frz3.gene28"/>
</dbReference>
<feature type="compositionally biased region" description="Polar residues" evidence="4">
    <location>
        <begin position="258"/>
        <end position="269"/>
    </location>
</feature>
<feature type="region of interest" description="Disordered" evidence="4">
    <location>
        <begin position="69"/>
        <end position="104"/>
    </location>
</feature>
<keyword evidence="3" id="KW-0862">Zinc</keyword>
<protein>
    <submittedName>
        <fullName evidence="7">FLYWCH-type domain-containing protein</fullName>
    </submittedName>
</protein>
<keyword evidence="2" id="KW-0863">Zinc-finger</keyword>
<evidence type="ECO:0000256" key="3">
    <source>
        <dbReference type="ARBA" id="ARBA00022833"/>
    </source>
</evidence>
<reference evidence="7" key="1">
    <citation type="submission" date="2016-11" db="UniProtKB">
        <authorList>
            <consortium name="WormBaseParasite"/>
        </authorList>
    </citation>
    <scope>IDENTIFICATION</scope>
</reference>
<dbReference type="InterPro" id="IPR007588">
    <property type="entry name" value="Znf_FLYWCH"/>
</dbReference>
<accession>A0A1I8BZI8</accession>
<dbReference type="GO" id="GO:0008270">
    <property type="term" value="F:zinc ion binding"/>
    <property type="evidence" value="ECO:0007669"/>
    <property type="project" value="UniProtKB-KW"/>
</dbReference>
<dbReference type="AlphaFoldDB" id="A0A1I8BZI8"/>
<keyword evidence="1" id="KW-0479">Metal-binding</keyword>
<feature type="region of interest" description="Disordered" evidence="4">
    <location>
        <begin position="296"/>
        <end position="324"/>
    </location>
</feature>
<feature type="region of interest" description="Disordered" evidence="4">
    <location>
        <begin position="253"/>
        <end position="283"/>
    </location>
</feature>
<feature type="compositionally biased region" description="Polar residues" evidence="4">
    <location>
        <begin position="71"/>
        <end position="87"/>
    </location>
</feature>
<keyword evidence="6" id="KW-1185">Reference proteome</keyword>
<feature type="compositionally biased region" description="Basic and acidic residues" evidence="4">
    <location>
        <begin position="91"/>
        <end position="104"/>
    </location>
</feature>
<evidence type="ECO:0000256" key="2">
    <source>
        <dbReference type="ARBA" id="ARBA00022771"/>
    </source>
</evidence>
<proteinExistence type="predicted"/>
<evidence type="ECO:0000313" key="7">
    <source>
        <dbReference type="WBParaSite" id="MhA1_Contig88.frz3.gene28"/>
    </source>
</evidence>